<dbReference type="PRINTS" id="PR00154">
    <property type="entry name" value="AMPBINDING"/>
</dbReference>
<sequence>KAQLPVTQAKIICLYKTDFIAQASQNPEYQSQLHDLAYVIYTSSSTGTPKGVMVEHHLFEHQTIAELASVVGTEMNLEAEQGLIMGKVPLIPIQQWFFAFYFPEYWHFNQSVLLKASLVFIF</sequence>
<dbReference type="AlphaFoldDB" id="A0A0A6S1J0"/>
<evidence type="ECO:0000313" key="3">
    <source>
        <dbReference type="Proteomes" id="UP000030428"/>
    </source>
</evidence>
<dbReference type="PANTHER" id="PTHR45398">
    <property type="match status" value="1"/>
</dbReference>
<dbReference type="Gene3D" id="3.40.50.980">
    <property type="match status" value="1"/>
</dbReference>
<keyword evidence="3" id="KW-1185">Reference proteome</keyword>
<reference evidence="2 3" key="1">
    <citation type="journal article" date="2016" name="Front. Microbiol.">
        <title>Single-Cell (Meta-)Genomics of a Dimorphic Candidatus Thiomargarita nelsonii Reveals Genomic Plasticity.</title>
        <authorList>
            <person name="Flood B.E."/>
            <person name="Fliss P."/>
            <person name="Jones D.S."/>
            <person name="Dick G.J."/>
            <person name="Jain S."/>
            <person name="Kaster A.K."/>
            <person name="Winkel M."/>
            <person name="Mussmann M."/>
            <person name="Bailey J."/>
        </authorList>
    </citation>
    <scope>NUCLEOTIDE SEQUENCE [LARGE SCALE GENOMIC DNA]</scope>
    <source>
        <strain evidence="2">Hydrate Ridge</strain>
    </source>
</reference>
<feature type="non-terminal residue" evidence="2">
    <location>
        <position position="1"/>
    </location>
</feature>
<gene>
    <name evidence="2" type="ORF">PN36_26240</name>
</gene>
<dbReference type="EMBL" id="JSZA02000152">
    <property type="protein sequence ID" value="KHD09996.1"/>
    <property type="molecule type" value="Genomic_DNA"/>
</dbReference>
<organism evidence="2 3">
    <name type="scientific">Candidatus Thiomargarita nelsonii</name>
    <dbReference type="NCBI Taxonomy" id="1003181"/>
    <lineage>
        <taxon>Bacteria</taxon>
        <taxon>Pseudomonadati</taxon>
        <taxon>Pseudomonadota</taxon>
        <taxon>Gammaproteobacteria</taxon>
        <taxon>Thiotrichales</taxon>
        <taxon>Thiotrichaceae</taxon>
        <taxon>Thiomargarita</taxon>
    </lineage>
</organism>
<protein>
    <recommendedName>
        <fullName evidence="1">AMP-dependent synthetase/ligase domain-containing protein</fullName>
    </recommendedName>
</protein>
<dbReference type="InterPro" id="IPR000873">
    <property type="entry name" value="AMP-dep_synth/lig_dom"/>
</dbReference>
<dbReference type="PANTHER" id="PTHR45398:SF1">
    <property type="entry name" value="ENZYME, PUTATIVE (JCVI)-RELATED"/>
    <property type="match status" value="1"/>
</dbReference>
<dbReference type="SUPFAM" id="SSF56801">
    <property type="entry name" value="Acetyl-CoA synthetase-like"/>
    <property type="match status" value="1"/>
</dbReference>
<dbReference type="Pfam" id="PF00501">
    <property type="entry name" value="AMP-binding"/>
    <property type="match status" value="1"/>
</dbReference>
<feature type="domain" description="AMP-dependent synthetase/ligase" evidence="1">
    <location>
        <begin position="25"/>
        <end position="64"/>
    </location>
</feature>
<dbReference type="Proteomes" id="UP000030428">
    <property type="component" value="Unassembled WGS sequence"/>
</dbReference>
<proteinExistence type="predicted"/>
<name>A0A0A6S1J0_9GAMM</name>
<comment type="caution">
    <text evidence="2">The sequence shown here is derived from an EMBL/GenBank/DDBJ whole genome shotgun (WGS) entry which is preliminary data.</text>
</comment>
<evidence type="ECO:0000313" key="2">
    <source>
        <dbReference type="EMBL" id="KHD09996.1"/>
    </source>
</evidence>
<evidence type="ECO:0000259" key="1">
    <source>
        <dbReference type="Pfam" id="PF00501"/>
    </source>
</evidence>
<dbReference type="InterPro" id="IPR020459">
    <property type="entry name" value="AMP-binding"/>
</dbReference>
<accession>A0A0A6S1J0</accession>